<keyword evidence="1" id="KW-0472">Membrane</keyword>
<dbReference type="RefSeq" id="WP_104483113.1">
    <property type="nucleotide sequence ID" value="NZ_CP154825.1"/>
</dbReference>
<name>A0A2S6GCX7_9PSEU</name>
<reference evidence="2 3" key="1">
    <citation type="submission" date="2018-02" db="EMBL/GenBank/DDBJ databases">
        <title>Genomic Encyclopedia of Archaeal and Bacterial Type Strains, Phase II (KMG-II): from individual species to whole genera.</title>
        <authorList>
            <person name="Goeker M."/>
        </authorList>
    </citation>
    <scope>NUCLEOTIDE SEQUENCE [LARGE SCALE GENOMIC DNA]</scope>
    <source>
        <strain evidence="2 3">YU 961-1</strain>
    </source>
</reference>
<keyword evidence="1" id="KW-0812">Transmembrane</keyword>
<evidence type="ECO:0000256" key="1">
    <source>
        <dbReference type="SAM" id="Phobius"/>
    </source>
</evidence>
<gene>
    <name evidence="2" type="ORF">CLV40_13353</name>
</gene>
<dbReference type="EMBL" id="PTIX01000033">
    <property type="protein sequence ID" value="PPK62787.1"/>
    <property type="molecule type" value="Genomic_DNA"/>
</dbReference>
<evidence type="ECO:0000313" key="2">
    <source>
        <dbReference type="EMBL" id="PPK62787.1"/>
    </source>
</evidence>
<dbReference type="Proteomes" id="UP000239203">
    <property type="component" value="Unassembled WGS sequence"/>
</dbReference>
<dbReference type="OrthoDB" id="5196567at2"/>
<organism evidence="2 3">
    <name type="scientific">Actinokineospora auranticolor</name>
    <dbReference type="NCBI Taxonomy" id="155976"/>
    <lineage>
        <taxon>Bacteria</taxon>
        <taxon>Bacillati</taxon>
        <taxon>Actinomycetota</taxon>
        <taxon>Actinomycetes</taxon>
        <taxon>Pseudonocardiales</taxon>
        <taxon>Pseudonocardiaceae</taxon>
        <taxon>Actinokineospora</taxon>
    </lineage>
</organism>
<dbReference type="AlphaFoldDB" id="A0A2S6GCX7"/>
<comment type="caution">
    <text evidence="2">The sequence shown here is derived from an EMBL/GenBank/DDBJ whole genome shotgun (WGS) entry which is preliminary data.</text>
</comment>
<accession>A0A2S6GCX7</accession>
<evidence type="ECO:0000313" key="3">
    <source>
        <dbReference type="Proteomes" id="UP000239203"/>
    </source>
</evidence>
<keyword evidence="1" id="KW-1133">Transmembrane helix</keyword>
<feature type="transmembrane region" description="Helical" evidence="1">
    <location>
        <begin position="53"/>
        <end position="72"/>
    </location>
</feature>
<keyword evidence="3" id="KW-1185">Reference proteome</keyword>
<protein>
    <submittedName>
        <fullName evidence="2">Uncharacterized protein</fullName>
    </submittedName>
</protein>
<sequence length="117" mass="12559">MGLIRALVALHPKAWRDRYGEEFAALLEDTGLTPRAVVDVVAHAGGLRVRAHLTGVLVIAAFLVSGACRKVGLASGLTHNVLWAPTDLPKALLLLGTVGPWLALIVRQRVRKARATR</sequence>
<proteinExistence type="predicted"/>
<feature type="transmembrane region" description="Helical" evidence="1">
    <location>
        <begin position="92"/>
        <end position="110"/>
    </location>
</feature>